<evidence type="ECO:0000313" key="1">
    <source>
        <dbReference type="EMBL" id="AZT97720.1"/>
    </source>
</evidence>
<gene>
    <name evidence="1" type="ORF">CXR27_12490</name>
</gene>
<sequence>MNENFVPGDDEAEDEDFIITNLGSMGDLDESFRPDEHYLARGPFKVHSPGAHRWKWGYRLEQVGKHLVFQDGSALGRTVMSDGMSMRASDDGSIIWLFGLEDDGLTVLTLSTATIEDYRLAAPDGVAVTSFEDGARVVMAELETSRRARFGLAFERVLASRLGVVFRDDPDCTLIGLYYFDHFGGIHRRASGDWFKCHFSDEGHNRIDNEDVFLAPILRSAIPVFDKLSEDEDPLPLSRLSSFIYPKFDTDDPTYWSDMFDDSEIVD</sequence>
<accession>A0A3Q9NYP6</accession>
<reference evidence="1 2" key="1">
    <citation type="submission" date="2017-12" db="EMBL/GenBank/DDBJ databases">
        <authorList>
            <person name="Levesque S."/>
        </authorList>
    </citation>
    <scope>NUCLEOTIDE SEQUENCE [LARGE SCALE GENOMIC DNA]</scope>
    <source>
        <strain evidence="1 2">SMQ-1420</strain>
    </source>
</reference>
<dbReference type="RefSeq" id="WP_127362167.1">
    <property type="nucleotide sequence ID" value="NZ_CP025334.1"/>
</dbReference>
<dbReference type="Proteomes" id="UP000282731">
    <property type="component" value="Chromosome"/>
</dbReference>
<reference evidence="1 2" key="2">
    <citation type="submission" date="2019-01" db="EMBL/GenBank/DDBJ databases">
        <title>Comparative genomic analysis of Brevibacterium aurantiacum sheds light on its evolution and its adaptation to smear-ripened cheeses.</title>
        <authorList>
            <person name="Moineau S."/>
        </authorList>
    </citation>
    <scope>NUCLEOTIDE SEQUENCE [LARGE SCALE GENOMIC DNA]</scope>
    <source>
        <strain evidence="1 2">SMQ-1420</strain>
    </source>
</reference>
<dbReference type="AlphaFoldDB" id="A0A3Q9NYP6"/>
<protein>
    <submittedName>
        <fullName evidence="1">Uncharacterized protein</fullName>
    </submittedName>
</protein>
<evidence type="ECO:0000313" key="2">
    <source>
        <dbReference type="Proteomes" id="UP000282731"/>
    </source>
</evidence>
<name>A0A3Q9NYP6_BREAU</name>
<proteinExistence type="predicted"/>
<organism evidence="1 2">
    <name type="scientific">Brevibacterium aurantiacum</name>
    <dbReference type="NCBI Taxonomy" id="273384"/>
    <lineage>
        <taxon>Bacteria</taxon>
        <taxon>Bacillati</taxon>
        <taxon>Actinomycetota</taxon>
        <taxon>Actinomycetes</taxon>
        <taxon>Micrococcales</taxon>
        <taxon>Brevibacteriaceae</taxon>
        <taxon>Brevibacterium</taxon>
    </lineage>
</organism>
<dbReference type="EMBL" id="CP025334">
    <property type="protein sequence ID" value="AZT97720.1"/>
    <property type="molecule type" value="Genomic_DNA"/>
</dbReference>